<protein>
    <submittedName>
        <fullName evidence="1">Uncharacterized protein</fullName>
    </submittedName>
</protein>
<organism evidence="1">
    <name type="scientific">Gordonia amarae</name>
    <dbReference type="NCBI Taxonomy" id="36821"/>
    <lineage>
        <taxon>Bacteria</taxon>
        <taxon>Bacillati</taxon>
        <taxon>Actinomycetota</taxon>
        <taxon>Actinomycetes</taxon>
        <taxon>Mycobacteriales</taxon>
        <taxon>Gordoniaceae</taxon>
        <taxon>Gordonia</taxon>
    </lineage>
</organism>
<name>A0A857MAM4_9ACTN</name>
<sequence length="362" mass="39061">MHPNSADHARTDRAQPARTRAAALAGALCVAVAALLTAPVPAPAAPAHVVGFAEGGTLLTKSPATLDRDFAAARRLGMTWVRVEINWRIVENRRGRYDWRNVDKVVGSARRHGLSVLGLVTFAPPWAADPAGAFLPGSRPKDTAAFGRFAGIAAGRYARSISTWEVWNEPNLPLFFSPRPDTGIYGRVLRAAYPAIKAARPGATVLSAGLSVANDTAATIAPRTFVRRLYDQGLRRYFDGIALHPYTFPYTPATDPNGNWADITEVRSVMLARGDAGKKIWITEFGAPTGTAADAVSPARQAVILREAITTARRLPYVAQPFFVYTIRDTGPNAANREDNFGLLRANGSQKPAAAQVRRLTR</sequence>
<gene>
    <name evidence="1" type="ORF">GII30_04265</name>
</gene>
<proteinExistence type="predicted"/>
<dbReference type="AlphaFoldDB" id="A0A857MAM4"/>
<dbReference type="Gene3D" id="3.20.20.80">
    <property type="entry name" value="Glycosidases"/>
    <property type="match status" value="1"/>
</dbReference>
<dbReference type="PANTHER" id="PTHR12631:SF10">
    <property type="entry name" value="BETA-XYLOSIDASE-LIKE PROTEIN-RELATED"/>
    <property type="match status" value="1"/>
</dbReference>
<evidence type="ECO:0000313" key="1">
    <source>
        <dbReference type="EMBL" id="QHN38495.1"/>
    </source>
</evidence>
<dbReference type="GO" id="GO:0004553">
    <property type="term" value="F:hydrolase activity, hydrolyzing O-glycosyl compounds"/>
    <property type="evidence" value="ECO:0007669"/>
    <property type="project" value="TreeGrafter"/>
</dbReference>
<reference evidence="1" key="1">
    <citation type="journal article" date="2021" name="Nat. Microbiol.">
        <title>Cocultivation of an ultrasmall environmental parasitic bacterium with lytic ability against bacteria associated with wastewater foams.</title>
        <authorList>
            <person name="Batinovic S."/>
            <person name="Rose J.J.A."/>
            <person name="Ratcliffe J."/>
            <person name="Seviour R.J."/>
            <person name="Petrovski S."/>
        </authorList>
    </citation>
    <scope>NUCLEOTIDE SEQUENCE</scope>
    <source>
        <strain evidence="1">CON44</strain>
    </source>
</reference>
<dbReference type="RefSeq" id="WP_005188146.1">
    <property type="nucleotide sequence ID" value="NZ_CP045805.1"/>
</dbReference>
<dbReference type="InterPro" id="IPR051923">
    <property type="entry name" value="Glycosyl_Hydrolase_39"/>
</dbReference>
<dbReference type="EMBL" id="CP045810">
    <property type="protein sequence ID" value="QHN38495.1"/>
    <property type="molecule type" value="Genomic_DNA"/>
</dbReference>
<accession>A0A857MAM4</accession>
<dbReference type="InterPro" id="IPR017853">
    <property type="entry name" value="GH"/>
</dbReference>
<dbReference type="SUPFAM" id="SSF51445">
    <property type="entry name" value="(Trans)glycosidases"/>
    <property type="match status" value="1"/>
</dbReference>
<dbReference type="PANTHER" id="PTHR12631">
    <property type="entry name" value="ALPHA-L-IDURONIDASE"/>
    <property type="match status" value="1"/>
</dbReference>